<dbReference type="Proteomes" id="UP000789390">
    <property type="component" value="Unassembled WGS sequence"/>
</dbReference>
<accession>A0A8J2SA88</accession>
<organism evidence="1 2">
    <name type="scientific">Daphnia galeata</name>
    <dbReference type="NCBI Taxonomy" id="27404"/>
    <lineage>
        <taxon>Eukaryota</taxon>
        <taxon>Metazoa</taxon>
        <taxon>Ecdysozoa</taxon>
        <taxon>Arthropoda</taxon>
        <taxon>Crustacea</taxon>
        <taxon>Branchiopoda</taxon>
        <taxon>Diplostraca</taxon>
        <taxon>Cladocera</taxon>
        <taxon>Anomopoda</taxon>
        <taxon>Daphniidae</taxon>
        <taxon>Daphnia</taxon>
    </lineage>
</organism>
<evidence type="ECO:0000313" key="1">
    <source>
        <dbReference type="EMBL" id="CAH0113735.1"/>
    </source>
</evidence>
<dbReference type="EMBL" id="CAKKLH010000345">
    <property type="protein sequence ID" value="CAH0113735.1"/>
    <property type="molecule type" value="Genomic_DNA"/>
</dbReference>
<dbReference type="OrthoDB" id="6511135at2759"/>
<evidence type="ECO:0000313" key="2">
    <source>
        <dbReference type="Proteomes" id="UP000789390"/>
    </source>
</evidence>
<comment type="caution">
    <text evidence="1">The sequence shown here is derived from an EMBL/GenBank/DDBJ whole genome shotgun (WGS) entry which is preliminary data.</text>
</comment>
<keyword evidence="2" id="KW-1185">Reference proteome</keyword>
<proteinExistence type="predicted"/>
<reference evidence="1" key="1">
    <citation type="submission" date="2021-11" db="EMBL/GenBank/DDBJ databases">
        <authorList>
            <person name="Schell T."/>
        </authorList>
    </citation>
    <scope>NUCLEOTIDE SEQUENCE</scope>
    <source>
        <strain evidence="1">M5</strain>
    </source>
</reference>
<protein>
    <submittedName>
        <fullName evidence="1">Uncharacterized protein</fullName>
    </submittedName>
</protein>
<gene>
    <name evidence="1" type="ORF">DGAL_LOCUS17644</name>
</gene>
<dbReference type="AlphaFoldDB" id="A0A8J2SA88"/>
<name>A0A8J2SA88_9CRUS</name>
<sequence>MVDLAAQVLKEPPLVGCWVFLVAKNWIYEDVLYTPDNSYSPAYKVGLLVNGKDPDIVTWERTYSFKVIHEFDSYEQARVNLPRAEKGLHQ</sequence>